<gene>
    <name evidence="2" type="ORF">DD902_01500</name>
    <name evidence="3" type="ORF">DD924_04335</name>
    <name evidence="4" type="ORF">DV961_09655</name>
    <name evidence="1" type="ORF">EGV54_13645</name>
</gene>
<dbReference type="AlphaFoldDB" id="A0A2P5JFQ6"/>
<dbReference type="Gene3D" id="2.70.180.10">
    <property type="entry name" value="Hypothetical protein YojF"/>
    <property type="match status" value="1"/>
</dbReference>
<evidence type="ECO:0000313" key="3">
    <source>
        <dbReference type="EMBL" id="PWZ99133.1"/>
    </source>
</evidence>
<reference evidence="4" key="2">
    <citation type="journal article" date="2018" name="Vet. Microbiol.">
        <title>Methicillin-resistant staphylococci amongst veterinary personnel, personnel-owned pets, patients and the hospital environment of two small animal veterinary hospitals.</title>
        <authorList>
            <person name="Worthing K.A."/>
            <person name="Brown J."/>
            <person name="Gerber L."/>
            <person name="Abraham S."/>
            <person name="Trott D."/>
            <person name="Norris J.M."/>
        </authorList>
    </citation>
    <scope>NUCLEOTIDE SEQUENCE</scope>
    <source>
        <strain evidence="4">ST496-2</strain>
    </source>
</reference>
<dbReference type="EMBL" id="QQPC01000066">
    <property type="protein sequence ID" value="REA80770.1"/>
    <property type="molecule type" value="Genomic_DNA"/>
</dbReference>
<dbReference type="EMBL" id="QEIT01000009">
    <property type="protein sequence ID" value="PWZ76867.1"/>
    <property type="molecule type" value="Genomic_DNA"/>
</dbReference>
<evidence type="ECO:0000313" key="1">
    <source>
        <dbReference type="EMBL" id="EGQ4386085.1"/>
    </source>
</evidence>
<dbReference type="SUPFAM" id="SSF89442">
    <property type="entry name" value="Hypothetical protein YojF"/>
    <property type="match status" value="1"/>
</dbReference>
<keyword evidence="8" id="KW-1185">Reference proteome</keyword>
<dbReference type="EMBL" id="QEIV01000353">
    <property type="protein sequence ID" value="PWZ99133.1"/>
    <property type="molecule type" value="Genomic_DNA"/>
</dbReference>
<dbReference type="Proteomes" id="UP000600220">
    <property type="component" value="Unassembled WGS sequence"/>
</dbReference>
<evidence type="ECO:0000313" key="4">
    <source>
        <dbReference type="EMBL" id="REA80770.1"/>
    </source>
</evidence>
<dbReference type="Pfam" id="PF08830">
    <property type="entry name" value="DUF1806"/>
    <property type="match status" value="1"/>
</dbReference>
<dbReference type="Proteomes" id="UP000246351">
    <property type="component" value="Unassembled WGS sequence"/>
</dbReference>
<comment type="caution">
    <text evidence="2">The sequence shown here is derived from an EMBL/GenBank/DDBJ whole genome shotgun (WGS) entry which is preliminary data.</text>
</comment>
<evidence type="ECO:0000313" key="2">
    <source>
        <dbReference type="EMBL" id="PWZ76867.1"/>
    </source>
</evidence>
<reference evidence="5 6" key="1">
    <citation type="journal article" date="2018" name="Vet. Microbiol.">
        <title>Clonal diversity and geographic distribution of methicillin-resistant Staphylococcus pseudintermedius from Australian animals: Discovery of novel sequence types.</title>
        <authorList>
            <person name="Worthing K.A."/>
            <person name="Abraham S."/>
            <person name="Coombs G.W."/>
            <person name="Pang S."/>
            <person name="Saputra S."/>
            <person name="Jordan D."/>
            <person name="Trott D.J."/>
            <person name="Norris J.M."/>
        </authorList>
    </citation>
    <scope>NUCLEOTIDE SEQUENCE [LARGE SCALE GENOMIC DNA]</scope>
    <source>
        <strain evidence="2 6">ST525 1</strain>
        <strain evidence="3 5">ST71 3</strain>
    </source>
</reference>
<evidence type="ECO:0000313" key="7">
    <source>
        <dbReference type="Proteomes" id="UP000256409"/>
    </source>
</evidence>
<dbReference type="InterPro" id="IPR014934">
    <property type="entry name" value="DUF1806"/>
</dbReference>
<dbReference type="Proteomes" id="UP000246800">
    <property type="component" value="Unassembled WGS sequence"/>
</dbReference>
<evidence type="ECO:0000313" key="5">
    <source>
        <dbReference type="Proteomes" id="UP000246351"/>
    </source>
</evidence>
<dbReference type="Proteomes" id="UP000256409">
    <property type="component" value="Unassembled WGS sequence"/>
</dbReference>
<evidence type="ECO:0000313" key="6">
    <source>
        <dbReference type="Proteomes" id="UP000246800"/>
    </source>
</evidence>
<dbReference type="STRING" id="937773.SPSINT_0244"/>
<sequence length="122" mass="13827">MNLLQPITEEAVQALLDEYANQPVYLHVETTNGAYANHFDQRVFNAGTFLRNIQVTYQHAQLKGGHKDPYRVGLKLGEHSWVYVQGLTHYEVTEDGMFLLAGFNYEGQLAAALEMSHKPFKA</sequence>
<dbReference type="EMBL" id="AAXKXX010000039">
    <property type="protein sequence ID" value="EGQ4386085.1"/>
    <property type="molecule type" value="Genomic_DNA"/>
</dbReference>
<name>A0A2P5JFQ6_STAPS</name>
<organism evidence="2 6">
    <name type="scientific">Staphylococcus pseudintermedius</name>
    <dbReference type="NCBI Taxonomy" id="283734"/>
    <lineage>
        <taxon>Bacteria</taxon>
        <taxon>Bacillati</taxon>
        <taxon>Bacillota</taxon>
        <taxon>Bacilli</taxon>
        <taxon>Bacillales</taxon>
        <taxon>Staphylococcaceae</taxon>
        <taxon>Staphylococcus</taxon>
        <taxon>Staphylococcus intermedius group</taxon>
    </lineage>
</organism>
<dbReference type="InterPro" id="IPR036492">
    <property type="entry name" value="YojF_sf"/>
</dbReference>
<protein>
    <submittedName>
        <fullName evidence="2">DUF1806 domain-containing protein</fullName>
    </submittedName>
    <submittedName>
        <fullName evidence="1">DUF1806 family protein</fullName>
    </submittedName>
</protein>
<evidence type="ECO:0000313" key="8">
    <source>
        <dbReference type="Proteomes" id="UP000600220"/>
    </source>
</evidence>
<reference evidence="7" key="3">
    <citation type="journal article" date="2018" name="Vet. Microbiol.">
        <title>Molecular epidemiology of methicillin-resistant staphylococci amongst veterinary personnel, personnel-owned pets, patients and the hospital environment of two companion animal veterinary hospitals.</title>
        <authorList>
            <person name="Worthing K.A."/>
            <person name="Brown J."/>
            <person name="Gerber L."/>
            <person name="Abraham S."/>
            <person name="Trott D."/>
            <person name="Norris J.M."/>
        </authorList>
    </citation>
    <scope>NUCLEOTIDE SEQUENCE [LARGE SCALE GENOMIC DNA]</scope>
    <source>
        <strain evidence="7">ST496-2</strain>
    </source>
</reference>
<proteinExistence type="predicted"/>
<dbReference type="OrthoDB" id="2352913at2"/>
<reference evidence="1 8" key="4">
    <citation type="submission" date="2018-11" db="EMBL/GenBank/DDBJ databases">
        <authorList>
            <consortium name="Veterinary Laboratory Investigation and Response Network"/>
        </authorList>
    </citation>
    <scope>NUCLEOTIDE SEQUENCE [LARGE SCALE GENOMIC DNA]</scope>
    <source>
        <strain evidence="1 8">SPSE-18-VL-LA-PA-Ryan-0021</strain>
    </source>
</reference>
<accession>A0A2P5JFQ6</accession>